<evidence type="ECO:0000256" key="3">
    <source>
        <dbReference type="ARBA" id="ARBA00022723"/>
    </source>
</evidence>
<feature type="domain" description="MPN" evidence="8">
    <location>
        <begin position="105"/>
        <end position="227"/>
    </location>
</feature>
<dbReference type="Gene3D" id="3.40.140.10">
    <property type="entry name" value="Cytidine Deaminase, domain 2"/>
    <property type="match status" value="1"/>
</dbReference>
<evidence type="ECO:0000256" key="2">
    <source>
        <dbReference type="ARBA" id="ARBA00022670"/>
    </source>
</evidence>
<keyword evidence="11" id="KW-1185">Reference proteome</keyword>
<evidence type="ECO:0000256" key="4">
    <source>
        <dbReference type="ARBA" id="ARBA00022801"/>
    </source>
</evidence>
<evidence type="ECO:0000256" key="6">
    <source>
        <dbReference type="ARBA" id="ARBA00023049"/>
    </source>
</evidence>
<dbReference type="NCBIfam" id="TIGR00608">
    <property type="entry name" value="radc"/>
    <property type="match status" value="1"/>
</dbReference>
<dbReference type="GO" id="GO:0046872">
    <property type="term" value="F:metal ion binding"/>
    <property type="evidence" value="ECO:0007669"/>
    <property type="project" value="UniProtKB-KW"/>
</dbReference>
<comment type="similarity">
    <text evidence="1 7">Belongs to the UPF0758 family.</text>
</comment>
<dbReference type="PANTHER" id="PTHR30471:SF3">
    <property type="entry name" value="UPF0758 PROTEIN YEES-RELATED"/>
    <property type="match status" value="1"/>
</dbReference>
<evidence type="ECO:0000256" key="5">
    <source>
        <dbReference type="ARBA" id="ARBA00022833"/>
    </source>
</evidence>
<keyword evidence="3" id="KW-0479">Metal-binding</keyword>
<dbReference type="AlphaFoldDB" id="A0A2I1M6P8"/>
<dbReference type="Pfam" id="PF04002">
    <property type="entry name" value="RadC"/>
    <property type="match status" value="1"/>
</dbReference>
<reference evidence="9 11" key="1">
    <citation type="submission" date="2017-12" db="EMBL/GenBank/DDBJ databases">
        <title>Phylogenetic diversity of female urinary microbiome.</title>
        <authorList>
            <person name="Thomas-White K."/>
            <person name="Wolfe A.J."/>
        </authorList>
    </citation>
    <scope>NUCLEOTIDE SEQUENCE [LARGE SCALE GENOMIC DNA]</scope>
    <source>
        <strain evidence="9 11">UMB0119</strain>
    </source>
</reference>
<dbReference type="GO" id="GO:0008237">
    <property type="term" value="F:metallopeptidase activity"/>
    <property type="evidence" value="ECO:0007669"/>
    <property type="project" value="UniProtKB-KW"/>
</dbReference>
<evidence type="ECO:0000313" key="11">
    <source>
        <dbReference type="Proteomes" id="UP000234335"/>
    </source>
</evidence>
<keyword evidence="5" id="KW-0862">Zinc</keyword>
<evidence type="ECO:0000256" key="7">
    <source>
        <dbReference type="RuleBase" id="RU003797"/>
    </source>
</evidence>
<dbReference type="InterPro" id="IPR001405">
    <property type="entry name" value="UPF0758"/>
</dbReference>
<dbReference type="InterPro" id="IPR046778">
    <property type="entry name" value="UPF0758_N"/>
</dbReference>
<evidence type="ECO:0000256" key="1">
    <source>
        <dbReference type="ARBA" id="ARBA00010243"/>
    </source>
</evidence>
<dbReference type="EMBL" id="PKGS01000005">
    <property type="protein sequence ID" value="PKZ15795.1"/>
    <property type="molecule type" value="Genomic_DNA"/>
</dbReference>
<reference evidence="10 12" key="2">
    <citation type="submission" date="2018-06" db="EMBL/GenBank/DDBJ databases">
        <authorList>
            <consortium name="Pathogen Informatics"/>
            <person name="Doyle S."/>
        </authorList>
    </citation>
    <scope>NUCLEOTIDE SEQUENCE [LARGE SCALE GENOMIC DNA]</scope>
    <source>
        <strain evidence="10 12">NCTC9810</strain>
    </source>
</reference>
<keyword evidence="4" id="KW-0378">Hydrolase</keyword>
<dbReference type="PANTHER" id="PTHR30471">
    <property type="entry name" value="DNA REPAIR PROTEIN RADC"/>
    <property type="match status" value="1"/>
</dbReference>
<dbReference type="GO" id="GO:0006508">
    <property type="term" value="P:proteolysis"/>
    <property type="evidence" value="ECO:0007669"/>
    <property type="project" value="UniProtKB-KW"/>
</dbReference>
<keyword evidence="2" id="KW-0645">Protease</keyword>
<sequence>MLNKSIKDFNQEDRPREKLISKGADSLSDEELLAIIIGTGTKEKNVIELSREILETFSYESLSDIQVSELTKIKGVKSAKASSIVASLRFGQRIAQKTMEKKIRKISSSEDIYNYLKNELTDKKNEYFYAILLDTKNVIISKEVISIGTLDVSLVHPREAFKPAIKKSAKSIIFAHNHPSGDYSPSNDDFKTTKRLVKAGDILDIEVLDHIIIGKDGYYSFKKENFL</sequence>
<dbReference type="NCBIfam" id="NF000642">
    <property type="entry name" value="PRK00024.1"/>
    <property type="match status" value="1"/>
</dbReference>
<gene>
    <name evidence="9" type="ORF">CYJ34_07175</name>
    <name evidence="10" type="ORF">NCTC9810_00990</name>
</gene>
<dbReference type="PROSITE" id="PS01302">
    <property type="entry name" value="UPF0758"/>
    <property type="match status" value="1"/>
</dbReference>
<dbReference type="InterPro" id="IPR037518">
    <property type="entry name" value="MPN"/>
</dbReference>
<evidence type="ECO:0000313" key="12">
    <source>
        <dbReference type="Proteomes" id="UP000255124"/>
    </source>
</evidence>
<name>A0A2I1M6P8_9FIRM</name>
<protein>
    <submittedName>
        <fullName evidence="10">DNA repair protein RadC</fullName>
    </submittedName>
    <submittedName>
        <fullName evidence="9">JAB domain-containing protein</fullName>
    </submittedName>
</protein>
<evidence type="ECO:0000259" key="8">
    <source>
        <dbReference type="PROSITE" id="PS50249"/>
    </source>
</evidence>
<dbReference type="Pfam" id="PF20582">
    <property type="entry name" value="UPF0758_N"/>
    <property type="match status" value="1"/>
</dbReference>
<organism evidence="9 11">
    <name type="scientific">Anaerococcus octavius</name>
    <dbReference type="NCBI Taxonomy" id="54007"/>
    <lineage>
        <taxon>Bacteria</taxon>
        <taxon>Bacillati</taxon>
        <taxon>Bacillota</taxon>
        <taxon>Tissierellia</taxon>
        <taxon>Tissierellales</taxon>
        <taxon>Peptoniphilaceae</taxon>
        <taxon>Anaerococcus</taxon>
    </lineage>
</organism>
<dbReference type="PROSITE" id="PS50249">
    <property type="entry name" value="MPN"/>
    <property type="match status" value="1"/>
</dbReference>
<dbReference type="Proteomes" id="UP000255124">
    <property type="component" value="Unassembled WGS sequence"/>
</dbReference>
<accession>A0A2I1M6P8</accession>
<keyword evidence="6" id="KW-0482">Metalloprotease</keyword>
<dbReference type="InterPro" id="IPR025657">
    <property type="entry name" value="RadC_JAB"/>
</dbReference>
<evidence type="ECO:0000313" key="9">
    <source>
        <dbReference type="EMBL" id="PKZ15795.1"/>
    </source>
</evidence>
<dbReference type="RefSeq" id="WP_101540613.1">
    <property type="nucleotide sequence ID" value="NZ_PKGS01000005.1"/>
</dbReference>
<dbReference type="CDD" id="cd08071">
    <property type="entry name" value="MPN_DUF2466"/>
    <property type="match status" value="1"/>
</dbReference>
<dbReference type="Proteomes" id="UP000234335">
    <property type="component" value="Unassembled WGS sequence"/>
</dbReference>
<dbReference type="InterPro" id="IPR020891">
    <property type="entry name" value="UPF0758_CS"/>
</dbReference>
<evidence type="ECO:0000313" key="10">
    <source>
        <dbReference type="EMBL" id="SUU92654.1"/>
    </source>
</evidence>
<proteinExistence type="inferred from homology"/>
<dbReference type="OrthoDB" id="9804482at2"/>
<dbReference type="EMBL" id="UFTA01000002">
    <property type="protein sequence ID" value="SUU92654.1"/>
    <property type="molecule type" value="Genomic_DNA"/>
</dbReference>